<sequence>MGLKLSNIHFSAQARMHPRLDSILALMPGIQVLSIIHKPKMASR</sequence>
<gene>
    <name evidence="1" type="ORF">RR42_s0121</name>
</gene>
<dbReference type="KEGG" id="cbw:RR42_s0121"/>
<evidence type="ECO:0000313" key="1">
    <source>
        <dbReference type="EMBL" id="AJG21719.1"/>
    </source>
</evidence>
<accession>A0A0C4YIQ4</accession>
<protein>
    <submittedName>
        <fullName evidence="1">Uncharacterized protein</fullName>
    </submittedName>
</protein>
<evidence type="ECO:0000313" key="2">
    <source>
        <dbReference type="Proteomes" id="UP000031843"/>
    </source>
</evidence>
<name>A0A0C4YIQ4_9BURK</name>
<proteinExistence type="predicted"/>
<dbReference type="AlphaFoldDB" id="A0A0C4YIQ4"/>
<reference evidence="1 2" key="1">
    <citation type="journal article" date="2015" name="Genome Announc.">
        <title>Complete Genome Sequence of Cupriavidus basilensis 4G11, Isolated from the Oak Ridge Field Research Center Site.</title>
        <authorList>
            <person name="Ray J."/>
            <person name="Waters R.J."/>
            <person name="Skerker J.M."/>
            <person name="Kuehl J.V."/>
            <person name="Price M.N."/>
            <person name="Huang J."/>
            <person name="Chakraborty R."/>
            <person name="Arkin A.P."/>
            <person name="Deutschbauer A."/>
        </authorList>
    </citation>
    <scope>NUCLEOTIDE SEQUENCE [LARGE SCALE GENOMIC DNA]</scope>
    <source>
        <strain evidence="1">4G11</strain>
    </source>
</reference>
<keyword evidence="2" id="KW-1185">Reference proteome</keyword>
<dbReference type="Proteomes" id="UP000031843">
    <property type="component" value="Chromosome secondary"/>
</dbReference>
<dbReference type="EMBL" id="CP010537">
    <property type="protein sequence ID" value="AJG21719.1"/>
    <property type="molecule type" value="Genomic_DNA"/>
</dbReference>
<organism evidence="1 2">
    <name type="scientific">Cupriavidus basilensis</name>
    <dbReference type="NCBI Taxonomy" id="68895"/>
    <lineage>
        <taxon>Bacteria</taxon>
        <taxon>Pseudomonadati</taxon>
        <taxon>Pseudomonadota</taxon>
        <taxon>Betaproteobacteria</taxon>
        <taxon>Burkholderiales</taxon>
        <taxon>Burkholderiaceae</taxon>
        <taxon>Cupriavidus</taxon>
    </lineage>
</organism>